<dbReference type="CDD" id="cd06558">
    <property type="entry name" value="crotonase-like"/>
    <property type="match status" value="1"/>
</dbReference>
<keyword evidence="2" id="KW-0456">Lyase</keyword>
<dbReference type="STRING" id="889306.KP78_29440"/>
<sequence>MMDNKFQYIKYEKDKGIATIMIDRPERLNAIDEIVLDELEEAFKMLDQDDQIQIAIITGGGDKAFVAGGDIDAMKRMNVMEGKKFVYRGQQVLNQIENCNKVVIAAINGYTLGGGMELALACDIRIASENAKLGLPEVCIGLYPGWGGTQRLVRLVGKGITKELVFTGNRLTAEEAKELGIVNKVVKHDELMFHCHQMAEKILTNSRIAVMQAKTAINQGSEISLTQGLALEAEAWLVNFSSEDRVEGLTAFLEKRSPQYQGK</sequence>
<dbReference type="PROSITE" id="PS00166">
    <property type="entry name" value="ENOYL_COA_HYDRATASE"/>
    <property type="match status" value="1"/>
</dbReference>
<dbReference type="Gene3D" id="3.90.226.10">
    <property type="entry name" value="2-enoyl-CoA Hydratase, Chain A, domain 1"/>
    <property type="match status" value="1"/>
</dbReference>
<dbReference type="InterPro" id="IPR014748">
    <property type="entry name" value="Enoyl-CoA_hydra_C"/>
</dbReference>
<dbReference type="PANTHER" id="PTHR11941">
    <property type="entry name" value="ENOYL-COA HYDRATASE-RELATED"/>
    <property type="match status" value="1"/>
</dbReference>
<dbReference type="InterPro" id="IPR029045">
    <property type="entry name" value="ClpP/crotonase-like_dom_sf"/>
</dbReference>
<dbReference type="SUPFAM" id="SSF52096">
    <property type="entry name" value="ClpP/crotonase"/>
    <property type="match status" value="1"/>
</dbReference>
<evidence type="ECO:0000256" key="3">
    <source>
        <dbReference type="RuleBase" id="RU003707"/>
    </source>
</evidence>
<dbReference type="Pfam" id="PF00378">
    <property type="entry name" value="ECH_1"/>
    <property type="match status" value="1"/>
</dbReference>
<dbReference type="Proteomes" id="UP000031938">
    <property type="component" value="Unassembled WGS sequence"/>
</dbReference>
<comment type="similarity">
    <text evidence="1 3">Belongs to the enoyl-CoA hydratase/isomerase family.</text>
</comment>
<dbReference type="PATRIC" id="fig|889306.3.peg.2956"/>
<comment type="caution">
    <text evidence="4">The sequence shown here is derived from an EMBL/GenBank/DDBJ whole genome shotgun (WGS) entry which is preliminary data.</text>
</comment>
<dbReference type="EMBL" id="JXRP01000018">
    <property type="protein sequence ID" value="KIL45400.1"/>
    <property type="molecule type" value="Genomic_DNA"/>
</dbReference>
<dbReference type="Gene3D" id="1.10.12.10">
    <property type="entry name" value="Lyase 2-enoyl-coa Hydratase, Chain A, domain 2"/>
    <property type="match status" value="1"/>
</dbReference>
<name>A0A0C2R567_9BACL</name>
<dbReference type="InterPro" id="IPR001753">
    <property type="entry name" value="Enoyl-CoA_hydra/iso"/>
</dbReference>
<dbReference type="AlphaFoldDB" id="A0A0C2R567"/>
<gene>
    <name evidence="4" type="ORF">KP78_29440</name>
</gene>
<dbReference type="FunFam" id="1.10.12.10:FF:000001">
    <property type="entry name" value="Probable enoyl-CoA hydratase, mitochondrial"/>
    <property type="match status" value="1"/>
</dbReference>
<evidence type="ECO:0000256" key="2">
    <source>
        <dbReference type="ARBA" id="ARBA00023239"/>
    </source>
</evidence>
<reference evidence="4 5" key="1">
    <citation type="submission" date="2015-01" db="EMBL/GenBank/DDBJ databases">
        <title>Genome sequencing of Jeotgalibacillus soli.</title>
        <authorList>
            <person name="Goh K.M."/>
            <person name="Chan K.-G."/>
            <person name="Yaakop A.S."/>
            <person name="Ee R."/>
            <person name="Gan H.M."/>
            <person name="Chan C.S."/>
        </authorList>
    </citation>
    <scope>NUCLEOTIDE SEQUENCE [LARGE SCALE GENOMIC DNA]</scope>
    <source>
        <strain evidence="4 5">P9</strain>
    </source>
</reference>
<dbReference type="FunFam" id="3.90.226.10:FF:000009">
    <property type="entry name" value="Carnitinyl-CoA dehydratase"/>
    <property type="match status" value="1"/>
</dbReference>
<protein>
    <submittedName>
        <fullName evidence="4">3-hydroxybutyryl-CoA dehydratase</fullName>
    </submittedName>
</protein>
<evidence type="ECO:0000313" key="5">
    <source>
        <dbReference type="Proteomes" id="UP000031938"/>
    </source>
</evidence>
<evidence type="ECO:0000256" key="1">
    <source>
        <dbReference type="ARBA" id="ARBA00005254"/>
    </source>
</evidence>
<dbReference type="InterPro" id="IPR018376">
    <property type="entry name" value="Enoyl-CoA_hyd/isom_CS"/>
</dbReference>
<accession>A0A0C2R567</accession>
<evidence type="ECO:0000313" key="4">
    <source>
        <dbReference type="EMBL" id="KIL45400.1"/>
    </source>
</evidence>
<organism evidence="4 5">
    <name type="scientific">Jeotgalibacillus soli</name>
    <dbReference type="NCBI Taxonomy" id="889306"/>
    <lineage>
        <taxon>Bacteria</taxon>
        <taxon>Bacillati</taxon>
        <taxon>Bacillota</taxon>
        <taxon>Bacilli</taxon>
        <taxon>Bacillales</taxon>
        <taxon>Caryophanaceae</taxon>
        <taxon>Jeotgalibacillus</taxon>
    </lineage>
</organism>
<proteinExistence type="inferred from homology"/>
<keyword evidence="5" id="KW-1185">Reference proteome</keyword>
<dbReference type="GO" id="GO:0016836">
    <property type="term" value="F:hydro-lyase activity"/>
    <property type="evidence" value="ECO:0007669"/>
    <property type="project" value="UniProtKB-ARBA"/>
</dbReference>
<dbReference type="PANTHER" id="PTHR11941:SF54">
    <property type="entry name" value="ENOYL-COA HYDRATASE, MITOCHONDRIAL"/>
    <property type="match status" value="1"/>
</dbReference>
<dbReference type="GO" id="GO:0006635">
    <property type="term" value="P:fatty acid beta-oxidation"/>
    <property type="evidence" value="ECO:0007669"/>
    <property type="project" value="TreeGrafter"/>
</dbReference>